<evidence type="ECO:0000313" key="2">
    <source>
        <dbReference type="Proteomes" id="UP000063919"/>
    </source>
</evidence>
<protein>
    <submittedName>
        <fullName evidence="1">Uncharacterized protein</fullName>
    </submittedName>
</protein>
<evidence type="ECO:0000313" key="1">
    <source>
        <dbReference type="EMBL" id="ALD66368.1"/>
    </source>
</evidence>
<sequence>MPTLSDIQNEEEIERINYNKNFWNIDKDNLVNKNFNLNESLILNHQSIIEILFKTFFHNISEEFTRYLKKILIFL</sequence>
<dbReference type="Proteomes" id="UP000063919">
    <property type="component" value="Chromosome"/>
</dbReference>
<dbReference type="PATRIC" id="fig|362837.3.peg.472"/>
<dbReference type="RefSeq" id="WP_053946130.1">
    <property type="nucleotide sequence ID" value="NZ_CP012622.1"/>
</dbReference>
<proteinExistence type="predicted"/>
<dbReference type="EMBL" id="CP012622">
    <property type="protein sequence ID" value="ALD66368.1"/>
    <property type="molecule type" value="Genomic_DNA"/>
</dbReference>
<accession>A0A0M3SJ96</accession>
<name>A0A0M3SJ96_9MOLU</name>
<reference evidence="1 2" key="1">
    <citation type="journal article" date="2015" name="Genome Announc.">
        <title>Complete Genome Sequence of Spiroplasma cantharicola CC-1T (DSM 21588), a Bacterium Isolated from Soldier Beetle (Cantharis carolinus).</title>
        <authorList>
            <person name="Lo W.S."/>
            <person name="Liu P.Y."/>
            <person name="Kuo C.H."/>
        </authorList>
    </citation>
    <scope>NUCLEOTIDE SEQUENCE [LARGE SCALE GENOMIC DNA]</scope>
    <source>
        <strain evidence="1 2">CC-1</strain>
    </source>
</reference>
<dbReference type="AlphaFoldDB" id="A0A0M3SJ96"/>
<dbReference type="KEGG" id="scj:SCANT_v1c04620"/>
<dbReference type="STRING" id="362837.SCANT_v1c04620"/>
<keyword evidence="2" id="KW-1185">Reference proteome</keyword>
<organism evidence="1 2">
    <name type="scientific">Spiroplasma cantharicola</name>
    <dbReference type="NCBI Taxonomy" id="362837"/>
    <lineage>
        <taxon>Bacteria</taxon>
        <taxon>Bacillati</taxon>
        <taxon>Mycoplasmatota</taxon>
        <taxon>Mollicutes</taxon>
        <taxon>Entomoplasmatales</taxon>
        <taxon>Spiroplasmataceae</taxon>
        <taxon>Spiroplasma</taxon>
    </lineage>
</organism>
<gene>
    <name evidence="1" type="ORF">SCANT_v1c04620</name>
</gene>